<sequence>MGRRLKIMISDFGLSRLRSRQCHIPQPALRYYAQKPYSKAVDCWSIGYFLYPQAFNATAVVRHMRKLQLGTSLEGPSQITPSSPCHGHLLPEEEEEEEEDDDLGNGGRRRACPTMRTAVAEATRAARIETA</sequence>
<evidence type="ECO:0000256" key="1">
    <source>
        <dbReference type="SAM" id="MobiDB-lite"/>
    </source>
</evidence>
<reference evidence="2" key="1">
    <citation type="submission" date="2022-08" db="EMBL/GenBank/DDBJ databases">
        <title>Genome sequencing of akame (Lates japonicus).</title>
        <authorList>
            <person name="Hashiguchi Y."/>
            <person name="Takahashi H."/>
        </authorList>
    </citation>
    <scope>NUCLEOTIDE SEQUENCE</scope>
    <source>
        <strain evidence="2">Kochi</strain>
    </source>
</reference>
<dbReference type="EMBL" id="BRZM01000069">
    <property type="protein sequence ID" value="GLD64575.1"/>
    <property type="molecule type" value="Genomic_DNA"/>
</dbReference>
<accession>A0AAD3RE64</accession>
<comment type="caution">
    <text evidence="2">The sequence shown here is derived from an EMBL/GenBank/DDBJ whole genome shotgun (WGS) entry which is preliminary data.</text>
</comment>
<feature type="region of interest" description="Disordered" evidence="1">
    <location>
        <begin position="72"/>
        <end position="117"/>
    </location>
</feature>
<evidence type="ECO:0000313" key="3">
    <source>
        <dbReference type="Proteomes" id="UP001279410"/>
    </source>
</evidence>
<organism evidence="2 3">
    <name type="scientific">Lates japonicus</name>
    <name type="common">Japanese lates</name>
    <dbReference type="NCBI Taxonomy" id="270547"/>
    <lineage>
        <taxon>Eukaryota</taxon>
        <taxon>Metazoa</taxon>
        <taxon>Chordata</taxon>
        <taxon>Craniata</taxon>
        <taxon>Vertebrata</taxon>
        <taxon>Euteleostomi</taxon>
        <taxon>Actinopterygii</taxon>
        <taxon>Neopterygii</taxon>
        <taxon>Teleostei</taxon>
        <taxon>Neoteleostei</taxon>
        <taxon>Acanthomorphata</taxon>
        <taxon>Carangaria</taxon>
        <taxon>Carangaria incertae sedis</taxon>
        <taxon>Centropomidae</taxon>
        <taxon>Lates</taxon>
    </lineage>
</organism>
<dbReference type="Proteomes" id="UP001279410">
    <property type="component" value="Unassembled WGS sequence"/>
</dbReference>
<feature type="compositionally biased region" description="Polar residues" evidence="1">
    <location>
        <begin position="72"/>
        <end position="83"/>
    </location>
</feature>
<dbReference type="AlphaFoldDB" id="A0AAD3RE64"/>
<feature type="compositionally biased region" description="Acidic residues" evidence="1">
    <location>
        <begin position="92"/>
        <end position="103"/>
    </location>
</feature>
<dbReference type="GO" id="GO:0016301">
    <property type="term" value="F:kinase activity"/>
    <property type="evidence" value="ECO:0007669"/>
    <property type="project" value="UniProtKB-KW"/>
</dbReference>
<name>A0AAD3RE64_LATJO</name>
<keyword evidence="2" id="KW-0418">Kinase</keyword>
<dbReference type="SUPFAM" id="SSF56112">
    <property type="entry name" value="Protein kinase-like (PK-like)"/>
    <property type="match status" value="1"/>
</dbReference>
<dbReference type="InterPro" id="IPR011009">
    <property type="entry name" value="Kinase-like_dom_sf"/>
</dbReference>
<keyword evidence="3" id="KW-1185">Reference proteome</keyword>
<proteinExistence type="predicted"/>
<dbReference type="Gene3D" id="1.10.510.10">
    <property type="entry name" value="Transferase(Phosphotransferase) domain 1"/>
    <property type="match status" value="1"/>
</dbReference>
<protein>
    <submittedName>
        <fullName evidence="2">Calcium/calmodulin-dependent protein kinase type 1-like protein</fullName>
    </submittedName>
</protein>
<keyword evidence="2" id="KW-0808">Transferase</keyword>
<evidence type="ECO:0000313" key="2">
    <source>
        <dbReference type="EMBL" id="GLD64575.1"/>
    </source>
</evidence>
<gene>
    <name evidence="2" type="ORF">AKAME5_001611400</name>
</gene>